<dbReference type="InterPro" id="IPR002900">
    <property type="entry name" value="DUF38/FTH_CAE_spp"/>
</dbReference>
<keyword evidence="3" id="KW-1185">Reference proteome</keyword>
<reference evidence="3" key="1">
    <citation type="submission" date="2017-10" db="EMBL/GenBank/DDBJ databases">
        <title>Rapid genome shrinkage in a self-fertile nematode reveals novel sperm competition proteins.</title>
        <authorList>
            <person name="Yin D."/>
            <person name="Schwarz E.M."/>
            <person name="Thomas C.G."/>
            <person name="Felde R.L."/>
            <person name="Korf I.F."/>
            <person name="Cutter A.D."/>
            <person name="Schartner C.M."/>
            <person name="Ralston E.J."/>
            <person name="Meyer B.J."/>
            <person name="Haag E.S."/>
        </authorList>
    </citation>
    <scope>NUCLEOTIDE SEQUENCE [LARGE SCALE GENOMIC DNA]</scope>
    <source>
        <strain evidence="3">JU1422</strain>
    </source>
</reference>
<dbReference type="SUPFAM" id="SSF81383">
    <property type="entry name" value="F-box domain"/>
    <property type="match status" value="1"/>
</dbReference>
<dbReference type="InterPro" id="IPR040161">
    <property type="entry name" value="FB224"/>
</dbReference>
<feature type="domain" description="F-box" evidence="1">
    <location>
        <begin position="19"/>
        <end position="68"/>
    </location>
</feature>
<dbReference type="EMBL" id="PDUG01000005">
    <property type="protein sequence ID" value="PIC29134.1"/>
    <property type="molecule type" value="Genomic_DNA"/>
</dbReference>
<evidence type="ECO:0000259" key="1">
    <source>
        <dbReference type="PROSITE" id="PS50181"/>
    </source>
</evidence>
<dbReference type="GO" id="GO:0045087">
    <property type="term" value="P:innate immune response"/>
    <property type="evidence" value="ECO:0007669"/>
    <property type="project" value="TreeGrafter"/>
</dbReference>
<dbReference type="InterPro" id="IPR001810">
    <property type="entry name" value="F-box_dom"/>
</dbReference>
<sequence length="261" mass="30745">MNCFLDVFRCVSKRRSVSPINLIDMPELVIEKILENLDFHSILNLRKVCHDLRDFVHHIKPSSHLTNIFIHVQSKLIAVELYFPSGPKSFDGQQTFYIDYHKTGNGCGLEFYKATKYEVRKVRRFFENEDFVTTAMNHLKILMNHQKAVLEFFRLEIEYYPNLAREFDRNMEPIAKEFLGEFKKILESRRSQIQVENFQMAAIRQDQVDQILPLVDSKVLQNIEVEKDNPMASFRMNDFEKFCHLTLASSRNRNSGSELSI</sequence>
<dbReference type="InterPro" id="IPR036047">
    <property type="entry name" value="F-box-like_dom_sf"/>
</dbReference>
<gene>
    <name evidence="2" type="primary">Cnig_chr_V.g20824</name>
    <name evidence="2" type="ORF">B9Z55_020824</name>
</gene>
<protein>
    <recommendedName>
        <fullName evidence="1">F-box domain-containing protein</fullName>
    </recommendedName>
</protein>
<dbReference type="AlphaFoldDB" id="A0A2G5TPB0"/>
<name>A0A2G5TPB0_9PELO</name>
<comment type="caution">
    <text evidence="2">The sequence shown here is derived from an EMBL/GenBank/DDBJ whole genome shotgun (WGS) entry which is preliminary data.</text>
</comment>
<dbReference type="PROSITE" id="PS50181">
    <property type="entry name" value="FBOX"/>
    <property type="match status" value="1"/>
</dbReference>
<organism evidence="2 3">
    <name type="scientific">Caenorhabditis nigoni</name>
    <dbReference type="NCBI Taxonomy" id="1611254"/>
    <lineage>
        <taxon>Eukaryota</taxon>
        <taxon>Metazoa</taxon>
        <taxon>Ecdysozoa</taxon>
        <taxon>Nematoda</taxon>
        <taxon>Chromadorea</taxon>
        <taxon>Rhabditida</taxon>
        <taxon>Rhabditina</taxon>
        <taxon>Rhabditomorpha</taxon>
        <taxon>Rhabditoidea</taxon>
        <taxon>Rhabditidae</taxon>
        <taxon>Peloderinae</taxon>
        <taxon>Caenorhabditis</taxon>
    </lineage>
</organism>
<dbReference type="Pfam" id="PF01827">
    <property type="entry name" value="FTH"/>
    <property type="match status" value="1"/>
</dbReference>
<dbReference type="SMART" id="SM00256">
    <property type="entry name" value="FBOX"/>
    <property type="match status" value="1"/>
</dbReference>
<dbReference type="OrthoDB" id="5846841at2759"/>
<dbReference type="Proteomes" id="UP000230233">
    <property type="component" value="Chromosome V"/>
</dbReference>
<dbReference type="PANTHER" id="PTHR23015:SF4">
    <property type="entry name" value="DUF38 DOMAIN-CONTAINING PROTEIN-RELATED"/>
    <property type="match status" value="1"/>
</dbReference>
<proteinExistence type="predicted"/>
<evidence type="ECO:0000313" key="3">
    <source>
        <dbReference type="Proteomes" id="UP000230233"/>
    </source>
</evidence>
<evidence type="ECO:0000313" key="2">
    <source>
        <dbReference type="EMBL" id="PIC29134.1"/>
    </source>
</evidence>
<dbReference type="Pfam" id="PF00646">
    <property type="entry name" value="F-box"/>
    <property type="match status" value="1"/>
</dbReference>
<accession>A0A2G5TPB0</accession>
<dbReference type="CDD" id="cd22150">
    <property type="entry name" value="F-box_CeFBXA-like"/>
    <property type="match status" value="1"/>
</dbReference>
<dbReference type="PANTHER" id="PTHR23015">
    <property type="entry name" value="UNCHARACTERIZED C.ELEGANS PROTEIN"/>
    <property type="match status" value="1"/>
</dbReference>